<dbReference type="Pfam" id="PF01063">
    <property type="entry name" value="Aminotran_4"/>
    <property type="match status" value="1"/>
</dbReference>
<proteinExistence type="predicted"/>
<dbReference type="RefSeq" id="WP_146352375.1">
    <property type="nucleotide sequence ID" value="NZ_VOBR01000008.1"/>
</dbReference>
<sequence>MRETTVTDLLANYGHFTSMQVRDLRVRGLSLHWERLRSATQELYGVPLPDDLPARVLAALGARRDATVRITVVGVEPTLVVSLRDPNPGRGARRLLSVDYVRPVPHIKHVGTFAQTHFGNVAVQAGFDDALLVAPDGLVTETTIANVGFFDGSDVVWPSAPQLHGTTMQLLESLVPSRRQEVRLADVGSFSGAFVTNSAGVSPVTAINGHEFAVDEHQVKALVDAYESVPWDSIG</sequence>
<gene>
    <name evidence="1" type="ORF">FKR81_15240</name>
</gene>
<protein>
    <submittedName>
        <fullName evidence="1">Class IV aminotransferase</fullName>
    </submittedName>
</protein>
<dbReference type="InterPro" id="IPR001544">
    <property type="entry name" value="Aminotrans_IV"/>
</dbReference>
<accession>A0A563EVI8</accession>
<dbReference type="NCBIfam" id="NF006734">
    <property type="entry name" value="PRK09266.1"/>
    <property type="match status" value="1"/>
</dbReference>
<reference evidence="1 2" key="1">
    <citation type="submission" date="2019-07" db="EMBL/GenBank/DDBJ databases">
        <title>Lentzea xizangensis sp. nov., isolated from Qinghai-Tibetan Plateau Soils.</title>
        <authorList>
            <person name="Huang J."/>
        </authorList>
    </citation>
    <scope>NUCLEOTIDE SEQUENCE [LARGE SCALE GENOMIC DNA]</scope>
    <source>
        <strain evidence="1 2">FXJ1.1311</strain>
    </source>
</reference>
<dbReference type="AlphaFoldDB" id="A0A563EVI8"/>
<dbReference type="Proteomes" id="UP000316639">
    <property type="component" value="Unassembled WGS sequence"/>
</dbReference>
<evidence type="ECO:0000313" key="1">
    <source>
        <dbReference type="EMBL" id="TWP51548.1"/>
    </source>
</evidence>
<dbReference type="GO" id="GO:0008483">
    <property type="term" value="F:transaminase activity"/>
    <property type="evidence" value="ECO:0007669"/>
    <property type="project" value="UniProtKB-KW"/>
</dbReference>
<dbReference type="Gene3D" id="3.20.10.10">
    <property type="entry name" value="D-amino Acid Aminotransferase, subunit A, domain 2"/>
    <property type="match status" value="1"/>
</dbReference>
<keyword evidence="2" id="KW-1185">Reference proteome</keyword>
<keyword evidence="1" id="KW-0032">Aminotransferase</keyword>
<organism evidence="1 2">
    <name type="scientific">Lentzea tibetensis</name>
    <dbReference type="NCBI Taxonomy" id="2591470"/>
    <lineage>
        <taxon>Bacteria</taxon>
        <taxon>Bacillati</taxon>
        <taxon>Actinomycetota</taxon>
        <taxon>Actinomycetes</taxon>
        <taxon>Pseudonocardiales</taxon>
        <taxon>Pseudonocardiaceae</taxon>
        <taxon>Lentzea</taxon>
    </lineage>
</organism>
<comment type="caution">
    <text evidence="1">The sequence shown here is derived from an EMBL/GenBank/DDBJ whole genome shotgun (WGS) entry which is preliminary data.</text>
</comment>
<dbReference type="OrthoDB" id="8912228at2"/>
<dbReference type="InterPro" id="IPR043132">
    <property type="entry name" value="BCAT-like_C"/>
</dbReference>
<dbReference type="InterPro" id="IPR036038">
    <property type="entry name" value="Aminotransferase-like"/>
</dbReference>
<name>A0A563EVI8_9PSEU</name>
<evidence type="ECO:0000313" key="2">
    <source>
        <dbReference type="Proteomes" id="UP000316639"/>
    </source>
</evidence>
<dbReference type="SUPFAM" id="SSF56752">
    <property type="entry name" value="D-aminoacid aminotransferase-like PLP-dependent enzymes"/>
    <property type="match status" value="1"/>
</dbReference>
<keyword evidence="1" id="KW-0808">Transferase</keyword>
<dbReference type="EMBL" id="VOBR01000008">
    <property type="protein sequence ID" value="TWP51548.1"/>
    <property type="molecule type" value="Genomic_DNA"/>
</dbReference>